<evidence type="ECO:0000256" key="5">
    <source>
        <dbReference type="ARBA" id="ARBA00023163"/>
    </source>
</evidence>
<dbReference type="InterPro" id="IPR014284">
    <property type="entry name" value="RNA_pol_sigma-70_dom"/>
</dbReference>
<dbReference type="Proteomes" id="UP000603141">
    <property type="component" value="Unassembled WGS sequence"/>
</dbReference>
<keyword evidence="3" id="KW-0731">Sigma factor</keyword>
<dbReference type="Pfam" id="PF04542">
    <property type="entry name" value="Sigma70_r2"/>
    <property type="match status" value="1"/>
</dbReference>
<comment type="caution">
    <text evidence="8">The sequence shown here is derived from an EMBL/GenBank/DDBJ whole genome shotgun (WGS) entry which is preliminary data.</text>
</comment>
<dbReference type="InterPro" id="IPR013325">
    <property type="entry name" value="RNA_pol_sigma_r2"/>
</dbReference>
<dbReference type="RefSeq" id="WP_200271576.1">
    <property type="nucleotide sequence ID" value="NZ_JAENIJ010000021.1"/>
</dbReference>
<dbReference type="InterPro" id="IPR039425">
    <property type="entry name" value="RNA_pol_sigma-70-like"/>
</dbReference>
<dbReference type="CDD" id="cd06171">
    <property type="entry name" value="Sigma70_r4"/>
    <property type="match status" value="1"/>
</dbReference>
<dbReference type="GO" id="GO:0016987">
    <property type="term" value="F:sigma factor activity"/>
    <property type="evidence" value="ECO:0007669"/>
    <property type="project" value="UniProtKB-KW"/>
</dbReference>
<evidence type="ECO:0000256" key="4">
    <source>
        <dbReference type="ARBA" id="ARBA00023125"/>
    </source>
</evidence>
<keyword evidence="9" id="KW-1185">Reference proteome</keyword>
<dbReference type="Gene3D" id="1.10.1740.10">
    <property type="match status" value="1"/>
</dbReference>
<evidence type="ECO:0000259" key="6">
    <source>
        <dbReference type="Pfam" id="PF04542"/>
    </source>
</evidence>
<name>A0A934VWM3_9BACT</name>
<gene>
    <name evidence="8" type="ORF">JIN85_13470</name>
</gene>
<evidence type="ECO:0000256" key="3">
    <source>
        <dbReference type="ARBA" id="ARBA00023082"/>
    </source>
</evidence>
<keyword evidence="4" id="KW-0238">DNA-binding</keyword>
<evidence type="ECO:0000256" key="1">
    <source>
        <dbReference type="ARBA" id="ARBA00010641"/>
    </source>
</evidence>
<feature type="domain" description="RNA polymerase sigma-70 region 2" evidence="6">
    <location>
        <begin position="24"/>
        <end position="92"/>
    </location>
</feature>
<dbReference type="InterPro" id="IPR013249">
    <property type="entry name" value="RNA_pol_sigma70_r4_t2"/>
</dbReference>
<feature type="domain" description="RNA polymerase sigma factor 70 region 4 type 2" evidence="7">
    <location>
        <begin position="119"/>
        <end position="170"/>
    </location>
</feature>
<proteinExistence type="inferred from homology"/>
<reference evidence="8" key="1">
    <citation type="submission" date="2021-01" db="EMBL/GenBank/DDBJ databases">
        <title>Modified the classification status of verrucomicrobia.</title>
        <authorList>
            <person name="Feng X."/>
        </authorList>
    </citation>
    <scope>NUCLEOTIDE SEQUENCE</scope>
    <source>
        <strain evidence="8">KCTC 22041</strain>
    </source>
</reference>
<dbReference type="PANTHER" id="PTHR43133">
    <property type="entry name" value="RNA POLYMERASE ECF-TYPE SIGMA FACTO"/>
    <property type="match status" value="1"/>
</dbReference>
<dbReference type="Pfam" id="PF08281">
    <property type="entry name" value="Sigma70_r4_2"/>
    <property type="match status" value="1"/>
</dbReference>
<keyword evidence="5" id="KW-0804">Transcription</keyword>
<dbReference type="GO" id="GO:0006352">
    <property type="term" value="P:DNA-templated transcription initiation"/>
    <property type="evidence" value="ECO:0007669"/>
    <property type="project" value="InterPro"/>
</dbReference>
<dbReference type="PANTHER" id="PTHR43133:SF8">
    <property type="entry name" value="RNA POLYMERASE SIGMA FACTOR HI_1459-RELATED"/>
    <property type="match status" value="1"/>
</dbReference>
<dbReference type="NCBIfam" id="TIGR02937">
    <property type="entry name" value="sigma70-ECF"/>
    <property type="match status" value="1"/>
</dbReference>
<dbReference type="InterPro" id="IPR013324">
    <property type="entry name" value="RNA_pol_sigma_r3/r4-like"/>
</dbReference>
<evidence type="ECO:0000259" key="7">
    <source>
        <dbReference type="Pfam" id="PF08281"/>
    </source>
</evidence>
<keyword evidence="2" id="KW-0805">Transcription regulation</keyword>
<dbReference type="EMBL" id="JAENIJ010000021">
    <property type="protein sequence ID" value="MBK1883430.1"/>
    <property type="molecule type" value="Genomic_DNA"/>
</dbReference>
<sequence length="676" mass="75193">MIQDSDNLLLRFHREQSETAFRELVACYSTLVFRTAMRKLNGDRAAAEDVCQEVFSLLAKKAHRLRGVVLSSWLYRQTCRRASNHIRTESRRRVREKIAAESHALNSQVKVTPELSNMDLDDALNQLPTPDRDALVLRYFEGMDHRTIGGILGISEDAARKRVKRALDRLATMLRNDGLDHSAAFLGSTLAGLPTPPLPSTFVAQISAKAWAGHQAASSTLMSHLAPIAAGVAITSMIAAPFTMRRKNAVVATLPSKPPSHPMDLLSERERAVVSTSSDLLEQLKRLNAKPRDETTRLQMLALTDLIGVAGFPEFFAAAKTRLSQTEKNSIYYLILEQEMKRAPAETMLFVFDAKIGDKIDSAMGTRVIGYLWRVWSGSDPIASGKWIVENWTHRGLTKSSRDDMVLQVGNGLFVGQGTSAFSEFLAALPDAAARERLIQKFKDNFNTDLGWEMMSNQDRIDRFVLLDEVPVAGKNQLKIDLAKRWATKDPEGILRAMKAVSPEERFYLTLGRFATVYEENVDTPMLGGGFRTSGNQVSDSSTRLQQAEQAGLDAGLPRDAVLVEIGRVHLTERAAEEAMTWFDDHRDDANFDLLITEKVRDVAQFNGSSNYVPFEVQAIEWAKRISDPALRLQLSRGAFTKLLGRSPEEAIALATQPGLPTELSQAFSTIITEFQ</sequence>
<evidence type="ECO:0000313" key="8">
    <source>
        <dbReference type="EMBL" id="MBK1883430.1"/>
    </source>
</evidence>
<dbReference type="SUPFAM" id="SSF88946">
    <property type="entry name" value="Sigma2 domain of RNA polymerase sigma factors"/>
    <property type="match status" value="1"/>
</dbReference>
<accession>A0A934VWM3</accession>
<evidence type="ECO:0000256" key="2">
    <source>
        <dbReference type="ARBA" id="ARBA00023015"/>
    </source>
</evidence>
<organism evidence="8 9">
    <name type="scientific">Luteolibacter pohnpeiensis</name>
    <dbReference type="NCBI Taxonomy" id="454153"/>
    <lineage>
        <taxon>Bacteria</taxon>
        <taxon>Pseudomonadati</taxon>
        <taxon>Verrucomicrobiota</taxon>
        <taxon>Verrucomicrobiia</taxon>
        <taxon>Verrucomicrobiales</taxon>
        <taxon>Verrucomicrobiaceae</taxon>
        <taxon>Luteolibacter</taxon>
    </lineage>
</organism>
<dbReference type="Gene3D" id="1.10.10.10">
    <property type="entry name" value="Winged helix-like DNA-binding domain superfamily/Winged helix DNA-binding domain"/>
    <property type="match status" value="1"/>
</dbReference>
<dbReference type="SUPFAM" id="SSF88659">
    <property type="entry name" value="Sigma3 and sigma4 domains of RNA polymerase sigma factors"/>
    <property type="match status" value="1"/>
</dbReference>
<dbReference type="InterPro" id="IPR036388">
    <property type="entry name" value="WH-like_DNA-bd_sf"/>
</dbReference>
<evidence type="ECO:0000313" key="9">
    <source>
        <dbReference type="Proteomes" id="UP000603141"/>
    </source>
</evidence>
<dbReference type="AlphaFoldDB" id="A0A934VWM3"/>
<dbReference type="InterPro" id="IPR007627">
    <property type="entry name" value="RNA_pol_sigma70_r2"/>
</dbReference>
<dbReference type="GO" id="GO:0003677">
    <property type="term" value="F:DNA binding"/>
    <property type="evidence" value="ECO:0007669"/>
    <property type="project" value="UniProtKB-KW"/>
</dbReference>
<comment type="similarity">
    <text evidence="1">Belongs to the sigma-70 factor family. ECF subfamily.</text>
</comment>
<protein>
    <submittedName>
        <fullName evidence="8">Sigma-70 family RNA polymerase sigma factor</fullName>
    </submittedName>
</protein>